<evidence type="ECO:0000313" key="2">
    <source>
        <dbReference type="Proteomes" id="UP000198644"/>
    </source>
</evidence>
<dbReference type="STRING" id="650891.SAMN05216203_1058"/>
<dbReference type="Proteomes" id="UP000198644">
    <property type="component" value="Unassembled WGS sequence"/>
</dbReference>
<sequence>MNLHLSEYSKAGIFRYWLLPVALLALPISASAQPSLRDELSLERLPADFFTFEPEEYWLEPRDSYWMSFSNWVIGQEHAQSQRIQALGAWADRSLSGNPRAMPNNQSYLRIGFAAEARTGELASLEPEARFKLDLPTAEEKLRVVVESQSDELIPLGERRRDRQLTDDQRSDGTATGALRWLASLSDTVNLSNDIGARLRFPPDAFWRATAKGRWELDEDWRLVADQRVYYFHQEGWGASTWFGLSRELGNGWDFLASTEAVWEHDNREFELSHVLNFHKILNNRAELNPRLGILGESKPNWRTTSVFADLTWRYRLYHDWLYGEVIPGIEFPREDSFKDRTSLILRIEMFFSGEVRSR</sequence>
<keyword evidence="2" id="KW-1185">Reference proteome</keyword>
<evidence type="ECO:0000313" key="1">
    <source>
        <dbReference type="EMBL" id="SFR51613.1"/>
    </source>
</evidence>
<accession>A0A1I6HAY1</accession>
<gene>
    <name evidence="1" type="ORF">SAMN05216203_1058</name>
</gene>
<dbReference type="EMBL" id="FOYW01000001">
    <property type="protein sequence ID" value="SFR51613.1"/>
    <property type="molecule type" value="Genomic_DNA"/>
</dbReference>
<reference evidence="1 2" key="1">
    <citation type="submission" date="2016-10" db="EMBL/GenBank/DDBJ databases">
        <authorList>
            <person name="de Groot N.N."/>
        </authorList>
    </citation>
    <scope>NUCLEOTIDE SEQUENCE [LARGE SCALE GENOMIC DNA]</scope>
    <source>
        <strain evidence="1 2">CGMCC 1.9167</strain>
    </source>
</reference>
<name>A0A1I6HAY1_9GAMM</name>
<dbReference type="RefSeq" id="WP_227662888.1">
    <property type="nucleotide sequence ID" value="NZ_FOYW01000001.1"/>
</dbReference>
<organism evidence="1 2">
    <name type="scientific">Marinobacter daqiaonensis</name>
    <dbReference type="NCBI Taxonomy" id="650891"/>
    <lineage>
        <taxon>Bacteria</taxon>
        <taxon>Pseudomonadati</taxon>
        <taxon>Pseudomonadota</taxon>
        <taxon>Gammaproteobacteria</taxon>
        <taxon>Pseudomonadales</taxon>
        <taxon>Marinobacteraceae</taxon>
        <taxon>Marinobacter</taxon>
    </lineage>
</organism>
<dbReference type="AlphaFoldDB" id="A0A1I6HAY1"/>
<protein>
    <submittedName>
        <fullName evidence="1">Uncharacterized protein</fullName>
    </submittedName>
</protein>
<proteinExistence type="predicted"/>